<dbReference type="GO" id="GO:0004066">
    <property type="term" value="F:asparagine synthase (glutamine-hydrolyzing) activity"/>
    <property type="evidence" value="ECO:0007669"/>
    <property type="project" value="UniProtKB-EC"/>
</dbReference>
<dbReference type="EC" id="6.3.5.4" evidence="5"/>
<dbReference type="Proteomes" id="UP000019183">
    <property type="component" value="Unassembled WGS sequence"/>
</dbReference>
<name>W1DV95_KLEPN</name>
<dbReference type="InterPro" id="IPR017932">
    <property type="entry name" value="GATase_2_dom"/>
</dbReference>
<protein>
    <submittedName>
        <fullName evidence="5">Asparagine synthetase [glutamine-hydrolyzing]</fullName>
        <ecNumber evidence="5">6.3.5.4</ecNumber>
    </submittedName>
</protein>
<organism evidence="5 6">
    <name type="scientific">Klebsiella pneumoniae IS43</name>
    <dbReference type="NCBI Taxonomy" id="1432552"/>
    <lineage>
        <taxon>Bacteria</taxon>
        <taxon>Pseudomonadati</taxon>
        <taxon>Pseudomonadota</taxon>
        <taxon>Gammaproteobacteria</taxon>
        <taxon>Enterobacterales</taxon>
        <taxon>Enterobacteriaceae</taxon>
        <taxon>Klebsiella/Raoultella group</taxon>
        <taxon>Klebsiella</taxon>
        <taxon>Klebsiella pneumoniae complex</taxon>
    </lineage>
</organism>
<keyword evidence="6" id="KW-1185">Reference proteome</keyword>
<evidence type="ECO:0000256" key="1">
    <source>
        <dbReference type="ARBA" id="ARBA00005752"/>
    </source>
</evidence>
<dbReference type="GO" id="GO:0005829">
    <property type="term" value="C:cytosol"/>
    <property type="evidence" value="ECO:0007669"/>
    <property type="project" value="TreeGrafter"/>
</dbReference>
<dbReference type="AlphaFoldDB" id="W1DV95"/>
<accession>W1DV95</accession>
<evidence type="ECO:0000313" key="6">
    <source>
        <dbReference type="Proteomes" id="UP000019183"/>
    </source>
</evidence>
<dbReference type="InterPro" id="IPR033738">
    <property type="entry name" value="AsnB_N"/>
</dbReference>
<reference evidence="5" key="1">
    <citation type="submission" date="2013-10" db="EMBL/GenBank/DDBJ databases">
        <title>Antibiotic resistance diversity of beta-lactamase producers in the General Hospital Vienna.</title>
        <authorList>
            <person name="Barisic I."/>
            <person name="Mitteregger D."/>
            <person name="Hirschl A.M."/>
            <person name="Noehammer C."/>
            <person name="Wiesinger-Mayr H."/>
        </authorList>
    </citation>
    <scope>NUCLEOTIDE SEQUENCE [LARGE SCALE GENOMIC DNA]</scope>
    <source>
        <strain evidence="5">IS43</strain>
    </source>
</reference>
<dbReference type="Pfam" id="PF13522">
    <property type="entry name" value="GATase_6"/>
    <property type="match status" value="1"/>
</dbReference>
<proteinExistence type="inferred from homology"/>
<keyword evidence="2" id="KW-0547">Nucleotide-binding</keyword>
<evidence type="ECO:0000259" key="4">
    <source>
        <dbReference type="PROSITE" id="PS51278"/>
    </source>
</evidence>
<evidence type="ECO:0000256" key="3">
    <source>
        <dbReference type="ARBA" id="ARBA00022840"/>
    </source>
</evidence>
<keyword evidence="3" id="KW-0067">ATP-binding</keyword>
<dbReference type="GO" id="GO:0006529">
    <property type="term" value="P:asparagine biosynthetic process"/>
    <property type="evidence" value="ECO:0007669"/>
    <property type="project" value="TreeGrafter"/>
</dbReference>
<dbReference type="EMBL" id="CBWK010000818">
    <property type="protein sequence ID" value="CDL12645.1"/>
    <property type="molecule type" value="Genomic_DNA"/>
</dbReference>
<dbReference type="CDD" id="cd00712">
    <property type="entry name" value="AsnB"/>
    <property type="match status" value="1"/>
</dbReference>
<dbReference type="InterPro" id="IPR050795">
    <property type="entry name" value="Asn_Synthetase"/>
</dbReference>
<dbReference type="InterPro" id="IPR029055">
    <property type="entry name" value="Ntn_hydrolases_N"/>
</dbReference>
<sequence length="146" mass="16739">MAYWILKLTQASCVKKALELSRLMRHRGPDWSGVYASDKAILAHERLSIVDVNAGAQPLYNAEKTHALAVNGEIYNHQALRAEYGDRYQFQTGSDCEVILALYQEKGPEFLDDLQGMFAFALYDSEKRRVLNWPRPYRHYPAVYGP</sequence>
<dbReference type="SUPFAM" id="SSF56235">
    <property type="entry name" value="N-terminal nucleophile aminohydrolases (Ntn hydrolases)"/>
    <property type="match status" value="1"/>
</dbReference>
<evidence type="ECO:0000256" key="2">
    <source>
        <dbReference type="ARBA" id="ARBA00022741"/>
    </source>
</evidence>
<feature type="domain" description="Glutamine amidotransferase type-2" evidence="4">
    <location>
        <begin position="1"/>
        <end position="146"/>
    </location>
</feature>
<evidence type="ECO:0000313" key="5">
    <source>
        <dbReference type="EMBL" id="CDL12645.1"/>
    </source>
</evidence>
<keyword evidence="5" id="KW-0436">Ligase</keyword>
<dbReference type="Gene3D" id="3.60.20.10">
    <property type="entry name" value="Glutamine Phosphoribosylpyrophosphate, subunit 1, domain 1"/>
    <property type="match status" value="1"/>
</dbReference>
<comment type="caution">
    <text evidence="5">The sequence shown here is derived from an EMBL/GenBank/DDBJ whole genome shotgun (WGS) entry which is preliminary data.</text>
</comment>
<dbReference type="PROSITE" id="PS51278">
    <property type="entry name" value="GATASE_TYPE_2"/>
    <property type="match status" value="1"/>
</dbReference>
<dbReference type="PANTHER" id="PTHR11772">
    <property type="entry name" value="ASPARAGINE SYNTHETASE"/>
    <property type="match status" value="1"/>
</dbReference>
<comment type="similarity">
    <text evidence="1">Belongs to the asparagine synthetase family.</text>
</comment>
<dbReference type="GO" id="GO:0005524">
    <property type="term" value="F:ATP binding"/>
    <property type="evidence" value="ECO:0007669"/>
    <property type="project" value="UniProtKB-KW"/>
</dbReference>
<dbReference type="PANTHER" id="PTHR11772:SF2">
    <property type="entry name" value="ASPARAGINE SYNTHETASE [GLUTAMINE-HYDROLYZING]"/>
    <property type="match status" value="1"/>
</dbReference>